<reference evidence="2 3" key="1">
    <citation type="journal article" date="2017" name="Infect. Genet. Evol.">
        <title>The new phylogeny of the genus Mycobacterium: The old and the news.</title>
        <authorList>
            <person name="Tortoli E."/>
            <person name="Fedrizzi T."/>
            <person name="Meehan C.J."/>
            <person name="Trovato A."/>
            <person name="Grottola A."/>
            <person name="Giacobazzi E."/>
            <person name="Serpini G.F."/>
            <person name="Tagliazucchi S."/>
            <person name="Fabio A."/>
            <person name="Bettua C."/>
            <person name="Bertorelli R."/>
            <person name="Frascaro F."/>
            <person name="De Sanctis V."/>
            <person name="Pecorari M."/>
            <person name="Jousson O."/>
            <person name="Segata N."/>
            <person name="Cirillo D.M."/>
        </authorList>
    </citation>
    <scope>NUCLEOTIDE SEQUENCE [LARGE SCALE GENOMIC DNA]</scope>
    <source>
        <strain evidence="2 3">CIP1034565</strain>
    </source>
</reference>
<feature type="transmembrane region" description="Helical" evidence="1">
    <location>
        <begin position="230"/>
        <end position="251"/>
    </location>
</feature>
<name>A0A2G5P6V9_9MYCO</name>
<feature type="transmembrane region" description="Helical" evidence="1">
    <location>
        <begin position="109"/>
        <end position="127"/>
    </location>
</feature>
<comment type="caution">
    <text evidence="2">The sequence shown here is derived from an EMBL/GenBank/DDBJ whole genome shotgun (WGS) entry which is preliminary data.</text>
</comment>
<feature type="transmembrane region" description="Helical" evidence="1">
    <location>
        <begin position="179"/>
        <end position="201"/>
    </location>
</feature>
<accession>A0A2G5P6V9</accession>
<feature type="transmembrane region" description="Helical" evidence="1">
    <location>
        <begin position="74"/>
        <end position="100"/>
    </location>
</feature>
<keyword evidence="1" id="KW-0472">Membrane</keyword>
<proteinExistence type="predicted"/>
<keyword evidence="3" id="KW-1185">Reference proteome</keyword>
<dbReference type="AlphaFoldDB" id="A0A2G5P6V9"/>
<sequence>MEKQIIGRGLLAGLVAGLLAFVWAKVMIEPIIDRAIEFEDGTAEAHEMLEHAAGGHSHGEEGGELFTRAVQSGLGLGVGIVLFAMAMAALAAVVFCVLYARTALSARSLAVLVSAGMLVSLWIVPGLKYPPNPPATSIDETIRERAFLYLLMVVISGALLVAAIVFGHKIAEKSGAWNGVLAGAGAYIVTVGIAILALPTIDEVPGPITDDSGTIIFEGFPAEELWDFRVYALGTQLIMWVTIAVVFSALVHKLLDSREKQALDA</sequence>
<feature type="transmembrane region" description="Helical" evidence="1">
    <location>
        <begin position="147"/>
        <end position="167"/>
    </location>
</feature>
<organism evidence="2 3">
    <name type="scientific">Mycolicibacterium brumae</name>
    <dbReference type="NCBI Taxonomy" id="85968"/>
    <lineage>
        <taxon>Bacteria</taxon>
        <taxon>Bacillati</taxon>
        <taxon>Actinomycetota</taxon>
        <taxon>Actinomycetes</taxon>
        <taxon>Mycobacteriales</taxon>
        <taxon>Mycobacteriaceae</taxon>
        <taxon>Mycolicibacterium</taxon>
    </lineage>
</organism>
<dbReference type="STRING" id="85968.GCA_900073015_03692"/>
<dbReference type="OrthoDB" id="6851830at2"/>
<dbReference type="EMBL" id="PDCN02000021">
    <property type="protein sequence ID" value="PIB73997.1"/>
    <property type="molecule type" value="Genomic_DNA"/>
</dbReference>
<dbReference type="RefSeq" id="WP_090593377.1">
    <property type="nucleotide sequence ID" value="NZ_CP104302.1"/>
</dbReference>
<dbReference type="Proteomes" id="UP000230551">
    <property type="component" value="Unassembled WGS sequence"/>
</dbReference>
<dbReference type="Pfam" id="PF09490">
    <property type="entry name" value="CbtA"/>
    <property type="match status" value="1"/>
</dbReference>
<keyword evidence="1" id="KW-0812">Transmembrane</keyword>
<keyword evidence="1" id="KW-1133">Transmembrane helix</keyword>
<evidence type="ECO:0000313" key="3">
    <source>
        <dbReference type="Proteomes" id="UP000230551"/>
    </source>
</evidence>
<gene>
    <name evidence="2" type="ORF">CQY22_014635</name>
</gene>
<evidence type="ECO:0000313" key="2">
    <source>
        <dbReference type="EMBL" id="PIB73997.1"/>
    </source>
</evidence>
<protein>
    <submittedName>
        <fullName evidence="2">Cobalt transporter</fullName>
    </submittedName>
</protein>
<evidence type="ECO:0000256" key="1">
    <source>
        <dbReference type="SAM" id="Phobius"/>
    </source>
</evidence>
<dbReference type="InterPro" id="IPR012666">
    <property type="entry name" value="CbtA_put"/>
</dbReference>